<dbReference type="Gene3D" id="2.60.120.260">
    <property type="entry name" value="Galactose-binding domain-like"/>
    <property type="match status" value="1"/>
</dbReference>
<dbReference type="Pfam" id="PF03422">
    <property type="entry name" value="CBM_6"/>
    <property type="match status" value="1"/>
</dbReference>
<accession>A0A8J4SQL4</accession>
<dbReference type="GO" id="GO:0030246">
    <property type="term" value="F:carbohydrate binding"/>
    <property type="evidence" value="ECO:0007669"/>
    <property type="project" value="InterPro"/>
</dbReference>
<keyword evidence="3" id="KW-0460">Magnesium</keyword>
<evidence type="ECO:0000256" key="2">
    <source>
        <dbReference type="ARBA" id="ARBA00022729"/>
    </source>
</evidence>
<evidence type="ECO:0000259" key="4">
    <source>
        <dbReference type="PROSITE" id="PS51175"/>
    </source>
</evidence>
<sequence length="800" mass="88560">MALWDIKGKEANLPVYQLLGGACRAAVPCYGHAGGADISELKEDVSRFMEEGYTVIRVQMGGYGGGGFISGKEANLPREPWSSRPVFDEHAYLHAIPDMFEKLRLEFGNGIQFTHDVHEHLSPIHAIQLSKRLEPYHLFFLEDALAPEQIGWYRQLRQQSATPQAVGELFVNPQEWTGLIQEKLIDFIRVRVSKAGGISACRKIATLGEAYGVRTAWQEGGENDPVNQAAAVHLDMALWNFGIQEINHFKSHELEAFPGHVVREGGYLYPSEKPGLGIDLDEVKAKSLLNDSWDPNKYYRPYPLDPISKRQNCWAPFIPIGANSIDVRVASNNSGGTIEVRLDSLNGTLAGTVAVPGTGGWQSWQTKSGSISGATGVHTVYLKFTGGTGNLFNLLWFKFSASAAGGGGDVVGKLYAGYQGWFNAAGDGSPNGGWVHWSKNSSAPSANNNVNFELYPDLREYSKLYQTSLANLGNGSPAKLFSSYDQETVNKHFEWMQTYNIDGAALQRFGADESDTPNNWKSNRDSVAVKVKNAAEAYNRKFYVMYDITGMNASNWVQAVKHDWTTNVVNNMHLPSSSAYAKQNGKMVVCIWGIGFTDRPGTAAEAADLISWFKNQGIYVIGGVPTYWRTGNNDSRSDFMNVYKSLDMISPWSVARFGTIQQADSFKTNQLQPDLTFTQQNGVDYQPVIWPGSAWSNMTGGPRNENPRLHGDFMWRQAYNLKSIGINTGYIAMFDEYDEGTAIAKMAENSSMIPTNQYFLTLDADGVAVSSDFYLRLAGDINRMFKNQIPLTANHPTSHQ</sequence>
<dbReference type="PROSITE" id="PS51175">
    <property type="entry name" value="CBM6"/>
    <property type="match status" value="1"/>
</dbReference>
<dbReference type="InterPro" id="IPR005084">
    <property type="entry name" value="CBM6"/>
</dbReference>
<dbReference type="InterPro" id="IPR036849">
    <property type="entry name" value="Enolase-like_C_sf"/>
</dbReference>
<dbReference type="SFLD" id="SFLDS00001">
    <property type="entry name" value="Enolase"/>
    <property type="match status" value="1"/>
</dbReference>
<protein>
    <recommendedName>
        <fullName evidence="4">CBM6 domain-containing protein</fullName>
    </recommendedName>
</protein>
<dbReference type="InterPro" id="IPR029065">
    <property type="entry name" value="Enolase_C-like"/>
</dbReference>
<dbReference type="CDD" id="cd11576">
    <property type="entry name" value="GH99_GH71_like_2"/>
    <property type="match status" value="1"/>
</dbReference>
<dbReference type="FunFam" id="3.20.20.120:FF:000011">
    <property type="entry name" value="D-galactonate dehydratase family member VSWAT3_13707"/>
    <property type="match status" value="1"/>
</dbReference>
<dbReference type="InterPro" id="IPR034593">
    <property type="entry name" value="DgoD-like"/>
</dbReference>
<keyword evidence="1" id="KW-0479">Metal-binding</keyword>
<dbReference type="Gene3D" id="3.20.20.80">
    <property type="entry name" value="Glycosidases"/>
    <property type="match status" value="1"/>
</dbReference>
<dbReference type="AlphaFoldDB" id="A0A8J4SQL4"/>
<dbReference type="InterPro" id="IPR008979">
    <property type="entry name" value="Galactose-bd-like_sf"/>
</dbReference>
<dbReference type="SUPFAM" id="SSF51604">
    <property type="entry name" value="Enolase C-terminal domain-like"/>
    <property type="match status" value="1"/>
</dbReference>
<reference evidence="5" key="2">
    <citation type="submission" date="2020-02" db="EMBL/GenBank/DDBJ databases">
        <authorList>
            <person name="Studholme D.J."/>
        </authorList>
    </citation>
    <scope>NUCLEOTIDE SEQUENCE</scope>
    <source>
        <strain evidence="5">00238/432</strain>
    </source>
</reference>
<dbReference type="GO" id="GO:0000287">
    <property type="term" value="F:magnesium ion binding"/>
    <property type="evidence" value="ECO:0007669"/>
    <property type="project" value="UniProtKB-ARBA"/>
</dbReference>
<dbReference type="EMBL" id="AOFI03000001">
    <property type="protein sequence ID" value="KAF4326089.1"/>
    <property type="molecule type" value="Genomic_DNA"/>
</dbReference>
<name>A0A8J4SQL4_9STRA</name>
<evidence type="ECO:0000313" key="5">
    <source>
        <dbReference type="EMBL" id="KAF4326089.1"/>
    </source>
</evidence>
<evidence type="ECO:0000256" key="3">
    <source>
        <dbReference type="ARBA" id="ARBA00022842"/>
    </source>
</evidence>
<dbReference type="SMART" id="SM00606">
    <property type="entry name" value="CBD_IV"/>
    <property type="match status" value="1"/>
</dbReference>
<feature type="domain" description="CBM6" evidence="4">
    <location>
        <begin position="321"/>
        <end position="400"/>
    </location>
</feature>
<dbReference type="PROSITE" id="PS51257">
    <property type="entry name" value="PROKAR_LIPOPROTEIN"/>
    <property type="match status" value="1"/>
</dbReference>
<dbReference type="PANTHER" id="PTHR48080">
    <property type="entry name" value="D-GALACTONATE DEHYDRATASE-RELATED"/>
    <property type="match status" value="1"/>
</dbReference>
<keyword evidence="2" id="KW-0732">Signal</keyword>
<dbReference type="Pfam" id="PF13378">
    <property type="entry name" value="MR_MLE_C"/>
    <property type="match status" value="1"/>
</dbReference>
<dbReference type="CDD" id="cd04084">
    <property type="entry name" value="CBM6_xylanase-like"/>
    <property type="match status" value="1"/>
</dbReference>
<dbReference type="InterPro" id="IPR013342">
    <property type="entry name" value="Mandelate_racemase_C"/>
</dbReference>
<evidence type="ECO:0000256" key="1">
    <source>
        <dbReference type="ARBA" id="ARBA00022723"/>
    </source>
</evidence>
<organism evidence="5 6">
    <name type="scientific">Phytophthora kernoviae 00238/432</name>
    <dbReference type="NCBI Taxonomy" id="1284355"/>
    <lineage>
        <taxon>Eukaryota</taxon>
        <taxon>Sar</taxon>
        <taxon>Stramenopiles</taxon>
        <taxon>Oomycota</taxon>
        <taxon>Peronosporomycetes</taxon>
        <taxon>Peronosporales</taxon>
        <taxon>Peronosporaceae</taxon>
        <taxon>Phytophthora</taxon>
    </lineage>
</organism>
<reference evidence="5" key="1">
    <citation type="journal article" date="2015" name="Genom Data">
        <title>Draft genome sequences of Phytophthora kernoviae and Phytophthora ramorum lineage EU2 from Scotland.</title>
        <authorList>
            <person name="Sambles C."/>
            <person name="Schlenzig A."/>
            <person name="O'Neill P."/>
            <person name="Grant M."/>
            <person name="Studholme D.J."/>
        </authorList>
    </citation>
    <scope>NUCLEOTIDE SEQUENCE</scope>
    <source>
        <strain evidence="5">00238/432</strain>
    </source>
</reference>
<dbReference type="SUPFAM" id="SSF49785">
    <property type="entry name" value="Galactose-binding domain-like"/>
    <property type="match status" value="1"/>
</dbReference>
<dbReference type="Gene3D" id="3.30.390.10">
    <property type="entry name" value="Enolase-like, N-terminal domain"/>
    <property type="match status" value="1"/>
</dbReference>
<comment type="caution">
    <text evidence="5">The sequence shown here is derived from an EMBL/GenBank/DDBJ whole genome shotgun (WGS) entry which is preliminary data.</text>
</comment>
<dbReference type="Proteomes" id="UP000702964">
    <property type="component" value="Unassembled WGS sequence"/>
</dbReference>
<dbReference type="InterPro" id="IPR029017">
    <property type="entry name" value="Enolase-like_N"/>
</dbReference>
<dbReference type="SMART" id="SM00922">
    <property type="entry name" value="MR_MLE"/>
    <property type="match status" value="1"/>
</dbReference>
<dbReference type="InterPro" id="IPR006584">
    <property type="entry name" value="Cellulose-bd_IV"/>
</dbReference>
<dbReference type="Gene3D" id="3.20.20.120">
    <property type="entry name" value="Enolase-like C-terminal domain"/>
    <property type="match status" value="1"/>
</dbReference>
<dbReference type="PANTHER" id="PTHR48080:SF6">
    <property type="entry name" value="STARVATION-SENSING PROTEIN RSPA"/>
    <property type="match status" value="1"/>
</dbReference>
<proteinExistence type="predicted"/>
<evidence type="ECO:0000313" key="6">
    <source>
        <dbReference type="Proteomes" id="UP000702964"/>
    </source>
</evidence>
<gene>
    <name evidence="5" type="ORF">G195_000287</name>
</gene>